<accession>A0ABM1G1R2</accession>
<comment type="catalytic activity">
    <reaction evidence="8 10">
        <text>[(1-&gt;4)-alpha-D-galacturonosyl methyl ester](n) + n H2O = [(1-&gt;4)-alpha-D-galacturonosyl](n) + n methanol + n H(+)</text>
        <dbReference type="Rhea" id="RHEA:22380"/>
        <dbReference type="Rhea" id="RHEA-COMP:14570"/>
        <dbReference type="Rhea" id="RHEA-COMP:14573"/>
        <dbReference type="ChEBI" id="CHEBI:15377"/>
        <dbReference type="ChEBI" id="CHEBI:15378"/>
        <dbReference type="ChEBI" id="CHEBI:17790"/>
        <dbReference type="ChEBI" id="CHEBI:140522"/>
        <dbReference type="ChEBI" id="CHEBI:140523"/>
        <dbReference type="EC" id="3.1.1.11"/>
    </reaction>
</comment>
<dbReference type="InterPro" id="IPR000070">
    <property type="entry name" value="Pectinesterase_cat"/>
</dbReference>
<dbReference type="InterPro" id="IPR011050">
    <property type="entry name" value="Pectin_lyase_fold/virulence"/>
</dbReference>
<organism evidence="12 13">
    <name type="scientific">Solanum pennellii</name>
    <name type="common">Tomato</name>
    <name type="synonym">Lycopersicon pennellii</name>
    <dbReference type="NCBI Taxonomy" id="28526"/>
    <lineage>
        <taxon>Eukaryota</taxon>
        <taxon>Viridiplantae</taxon>
        <taxon>Streptophyta</taxon>
        <taxon>Embryophyta</taxon>
        <taxon>Tracheophyta</taxon>
        <taxon>Spermatophyta</taxon>
        <taxon>Magnoliopsida</taxon>
        <taxon>eudicotyledons</taxon>
        <taxon>Gunneridae</taxon>
        <taxon>Pentapetalae</taxon>
        <taxon>asterids</taxon>
        <taxon>lamiids</taxon>
        <taxon>Solanales</taxon>
        <taxon>Solanaceae</taxon>
        <taxon>Solanoideae</taxon>
        <taxon>Solaneae</taxon>
        <taxon>Solanum</taxon>
        <taxon>Solanum subgen. Lycopersicon</taxon>
    </lineage>
</organism>
<dbReference type="Pfam" id="PF01095">
    <property type="entry name" value="Pectinesterase"/>
    <property type="match status" value="1"/>
</dbReference>
<name>A0ABM1G1R2_SOLPN</name>
<keyword evidence="12" id="KW-1185">Reference proteome</keyword>
<evidence type="ECO:0000256" key="7">
    <source>
        <dbReference type="ARBA" id="ARBA00023316"/>
    </source>
</evidence>
<dbReference type="InterPro" id="IPR012334">
    <property type="entry name" value="Pectin_lyas_fold"/>
</dbReference>
<dbReference type="Gene3D" id="2.160.20.10">
    <property type="entry name" value="Single-stranded right-handed beta-helix, Pectin lyase-like"/>
    <property type="match status" value="1"/>
</dbReference>
<dbReference type="PROSITE" id="PS00503">
    <property type="entry name" value="PECTINESTERASE_2"/>
    <property type="match status" value="1"/>
</dbReference>
<dbReference type="Proteomes" id="UP000694930">
    <property type="component" value="Chromosome 2"/>
</dbReference>
<dbReference type="RefSeq" id="XP_015064741.1">
    <property type="nucleotide sequence ID" value="XM_015209255.1"/>
</dbReference>
<dbReference type="SUPFAM" id="SSF51126">
    <property type="entry name" value="Pectin lyase-like"/>
    <property type="match status" value="1"/>
</dbReference>
<keyword evidence="4" id="KW-0964">Secreted</keyword>
<evidence type="ECO:0000256" key="6">
    <source>
        <dbReference type="ARBA" id="ARBA00023085"/>
    </source>
</evidence>
<feature type="active site" evidence="9">
    <location>
        <position position="192"/>
    </location>
</feature>
<comment type="pathway">
    <text evidence="2 10">Glycan metabolism; pectin degradation; 2-dehydro-3-deoxy-D-gluconate from pectin: step 1/5.</text>
</comment>
<sequence>MTLGLLALLSTLFWGLESQSPPSPPPLPLPLPPPPSSPSMIFDAIVALDGSGNFMSISEALQAAPNNSDRRYTIQIKEGIYNEYVFVHKNKTNINFIGEGMDRTIISGCKSNGTGFKTNETATVDIHGHGFVAQDITIQNTAGASMHQAVATSISADNVAFYRCKFDGYQDTLYVKKGVQFFRDCEVYGTVDFIFGNAKVILQNCSIYVRKPEDNQNEVTIIAQGRKRKHEDTAIVLQGCTINVTQEVREQEPKVRVFLGRPWKNHSRAIVMSSYLDDYIDPEGWVEWNGNTEDIYFGEYNNRGPGANMDRRVKWEKILSEYDVTNFTVRNFLHGNEWIPYEIPMALDLL</sequence>
<feature type="domain" description="Pectinesterase catalytic" evidence="11">
    <location>
        <begin position="43"/>
        <end position="336"/>
    </location>
</feature>
<evidence type="ECO:0000256" key="10">
    <source>
        <dbReference type="RuleBase" id="RU000589"/>
    </source>
</evidence>
<keyword evidence="10" id="KW-0732">Signal</keyword>
<feature type="chain" id="PRO_5044953810" description="Pectinesterase" evidence="10">
    <location>
        <begin position="19"/>
        <end position="350"/>
    </location>
</feature>
<dbReference type="PANTHER" id="PTHR31707">
    <property type="entry name" value="PECTINESTERASE"/>
    <property type="match status" value="1"/>
</dbReference>
<protein>
    <recommendedName>
        <fullName evidence="3 10">Pectinesterase</fullName>
        <ecNumber evidence="3 10">3.1.1.11</ecNumber>
    </recommendedName>
</protein>
<dbReference type="GeneID" id="107009959"/>
<reference evidence="13" key="2">
    <citation type="submission" date="2025-08" db="UniProtKB">
        <authorList>
            <consortium name="RefSeq"/>
        </authorList>
    </citation>
    <scope>IDENTIFICATION</scope>
</reference>
<evidence type="ECO:0000256" key="1">
    <source>
        <dbReference type="ARBA" id="ARBA00004613"/>
    </source>
</evidence>
<evidence type="ECO:0000313" key="13">
    <source>
        <dbReference type="RefSeq" id="XP_015064741.1"/>
    </source>
</evidence>
<dbReference type="EC" id="3.1.1.11" evidence="3 10"/>
<keyword evidence="7" id="KW-0961">Cell wall biogenesis/degradation</keyword>
<keyword evidence="6 10" id="KW-0063">Aspartyl esterase</keyword>
<comment type="subcellular location">
    <subcellularLocation>
        <location evidence="1">Secreted</location>
    </subcellularLocation>
</comment>
<proteinExistence type="predicted"/>
<evidence type="ECO:0000259" key="11">
    <source>
        <dbReference type="Pfam" id="PF01095"/>
    </source>
</evidence>
<gene>
    <name evidence="13" type="primary">LOC107009959</name>
</gene>
<evidence type="ECO:0000256" key="4">
    <source>
        <dbReference type="ARBA" id="ARBA00022525"/>
    </source>
</evidence>
<dbReference type="InterPro" id="IPR033131">
    <property type="entry name" value="Pectinesterase_Asp_AS"/>
</dbReference>
<evidence type="ECO:0000313" key="12">
    <source>
        <dbReference type="Proteomes" id="UP000694930"/>
    </source>
</evidence>
<evidence type="ECO:0000256" key="2">
    <source>
        <dbReference type="ARBA" id="ARBA00005184"/>
    </source>
</evidence>
<evidence type="ECO:0000256" key="3">
    <source>
        <dbReference type="ARBA" id="ARBA00013229"/>
    </source>
</evidence>
<evidence type="ECO:0000256" key="5">
    <source>
        <dbReference type="ARBA" id="ARBA00022801"/>
    </source>
</evidence>
<reference evidence="12" key="1">
    <citation type="journal article" date="2014" name="Nat. Genet.">
        <title>The genome of the stress-tolerant wild tomato species Solanum pennellii.</title>
        <authorList>
            <person name="Bolger A."/>
            <person name="Scossa F."/>
            <person name="Bolger M.E."/>
            <person name="Lanz C."/>
            <person name="Maumus F."/>
            <person name="Tohge T."/>
            <person name="Quesneville H."/>
            <person name="Alseekh S."/>
            <person name="Sorensen I."/>
            <person name="Lichtenstein G."/>
            <person name="Fich E.A."/>
            <person name="Conte M."/>
            <person name="Keller H."/>
            <person name="Schneeberger K."/>
            <person name="Schwacke R."/>
            <person name="Ofner I."/>
            <person name="Vrebalov J."/>
            <person name="Xu Y."/>
            <person name="Osorio S."/>
            <person name="Aflitos S.A."/>
            <person name="Schijlen E."/>
            <person name="Jimenez-Gomez J.M."/>
            <person name="Ryngajllo M."/>
            <person name="Kimura S."/>
            <person name="Kumar R."/>
            <person name="Koenig D."/>
            <person name="Headland L.R."/>
            <person name="Maloof J.N."/>
            <person name="Sinha N."/>
            <person name="van Ham R.C."/>
            <person name="Lankhorst R.K."/>
            <person name="Mao L."/>
            <person name="Vogel A."/>
            <person name="Arsova B."/>
            <person name="Panstruga R."/>
            <person name="Fei Z."/>
            <person name="Rose J.K."/>
            <person name="Zamir D."/>
            <person name="Carrari F."/>
            <person name="Giovannoni J.J."/>
            <person name="Weigel D."/>
            <person name="Usadel B."/>
            <person name="Fernie A.R."/>
        </authorList>
    </citation>
    <scope>NUCLEOTIDE SEQUENCE [LARGE SCALE GENOMIC DNA]</scope>
    <source>
        <strain evidence="12">cv. LA0716</strain>
    </source>
</reference>
<evidence type="ECO:0000256" key="8">
    <source>
        <dbReference type="ARBA" id="ARBA00047928"/>
    </source>
</evidence>
<feature type="signal peptide" evidence="10">
    <location>
        <begin position="1"/>
        <end position="18"/>
    </location>
</feature>
<evidence type="ECO:0000256" key="9">
    <source>
        <dbReference type="PROSITE-ProRule" id="PRU10040"/>
    </source>
</evidence>
<keyword evidence="5 10" id="KW-0378">Hydrolase</keyword>